<gene>
    <name evidence="7" type="ORF">TRIADDRAFT_58096</name>
</gene>
<dbReference type="HOGENOM" id="CLU_004064_3_0_1"/>
<dbReference type="GO" id="GO:0006355">
    <property type="term" value="P:regulation of DNA-templated transcription"/>
    <property type="evidence" value="ECO:0007669"/>
    <property type="project" value="InterPro"/>
</dbReference>
<comment type="subcellular location">
    <subcellularLocation>
        <location evidence="1">Nucleus</location>
    </subcellularLocation>
</comment>
<dbReference type="Pfam" id="PF00536">
    <property type="entry name" value="SAM_1"/>
    <property type="match status" value="1"/>
</dbReference>
<dbReference type="Gene3D" id="2.30.30.140">
    <property type="match status" value="1"/>
</dbReference>
<protein>
    <recommendedName>
        <fullName evidence="6">SAM domain-containing protein</fullName>
    </recommendedName>
</protein>
<organism evidence="7 8">
    <name type="scientific">Trichoplax adhaerens</name>
    <name type="common">Trichoplax reptans</name>
    <dbReference type="NCBI Taxonomy" id="10228"/>
    <lineage>
        <taxon>Eukaryota</taxon>
        <taxon>Metazoa</taxon>
        <taxon>Placozoa</taxon>
        <taxon>Uniplacotomia</taxon>
        <taxon>Trichoplacea</taxon>
        <taxon>Trichoplacidae</taxon>
        <taxon>Trichoplax</taxon>
    </lineage>
</organism>
<dbReference type="GO" id="GO:0005634">
    <property type="term" value="C:nucleus"/>
    <property type="evidence" value="ECO:0007669"/>
    <property type="project" value="UniProtKB-SubCell"/>
</dbReference>
<proteinExistence type="predicted"/>
<feature type="domain" description="SAM" evidence="6">
    <location>
        <begin position="191"/>
        <end position="254"/>
    </location>
</feature>
<dbReference type="GeneID" id="6755254"/>
<name>B3S2P1_TRIAD</name>
<feature type="region of interest" description="Disordered" evidence="5">
    <location>
        <begin position="100"/>
        <end position="128"/>
    </location>
</feature>
<evidence type="ECO:0000256" key="1">
    <source>
        <dbReference type="ARBA" id="ARBA00004123"/>
    </source>
</evidence>
<dbReference type="Pfam" id="PF02820">
    <property type="entry name" value="MBT"/>
    <property type="match status" value="1"/>
</dbReference>
<dbReference type="SUPFAM" id="SSF63748">
    <property type="entry name" value="Tudor/PWWP/MBT"/>
    <property type="match status" value="1"/>
</dbReference>
<evidence type="ECO:0000256" key="3">
    <source>
        <dbReference type="ARBA" id="ARBA00023242"/>
    </source>
</evidence>
<dbReference type="PROSITE" id="PS50105">
    <property type="entry name" value="SAM_DOMAIN"/>
    <property type="match status" value="1"/>
</dbReference>
<dbReference type="InParanoid" id="B3S2P1"/>
<evidence type="ECO:0000313" key="7">
    <source>
        <dbReference type="EMBL" id="EDV23452.1"/>
    </source>
</evidence>
<dbReference type="SMART" id="SM00454">
    <property type="entry name" value="SAM"/>
    <property type="match status" value="1"/>
</dbReference>
<dbReference type="RefSeq" id="XP_002114362.1">
    <property type="nucleotide sequence ID" value="XM_002114326.1"/>
</dbReference>
<dbReference type="AlphaFoldDB" id="B3S2P1"/>
<evidence type="ECO:0000256" key="2">
    <source>
        <dbReference type="ARBA" id="ARBA00022737"/>
    </source>
</evidence>
<dbReference type="SUPFAM" id="SSF47769">
    <property type="entry name" value="SAM/Pointed domain"/>
    <property type="match status" value="1"/>
</dbReference>
<keyword evidence="3" id="KW-0539">Nucleus</keyword>
<dbReference type="Gene3D" id="1.10.150.50">
    <property type="entry name" value="Transcription Factor, Ets-1"/>
    <property type="match status" value="1"/>
</dbReference>
<evidence type="ECO:0000256" key="5">
    <source>
        <dbReference type="SAM" id="MobiDB-lite"/>
    </source>
</evidence>
<evidence type="ECO:0000256" key="4">
    <source>
        <dbReference type="PROSITE-ProRule" id="PRU00459"/>
    </source>
</evidence>
<sequence length="254" mass="27964">MEAGKKFEAVHPLNPAVIGVCTVISADEDVVNFRFDGSDEIFTVMVDSTEIFPAGYCKATDHPLTFPKTKKLNSITDRRWSTNSIQQNSTKLEIRDKKLAQNHKVNSADMKSLSTGPKPKALSGRGSNGIAELHSYPSTVITKNCAKSNPEGVPRSANYPITSYSKSEMSPTNVNGGTITNLPRMEEVLNWGVTDLMKYIIAIGCGEEATIFARELIDGESFLLMTQQDMTEHLQFKLGPALKLFYHISSIKSN</sequence>
<feature type="repeat" description="MBT" evidence="4">
    <location>
        <begin position="1"/>
        <end position="67"/>
    </location>
</feature>
<keyword evidence="2" id="KW-0677">Repeat</keyword>
<dbReference type="PhylomeDB" id="B3S2P1"/>
<reference evidence="7 8" key="1">
    <citation type="journal article" date="2008" name="Nature">
        <title>The Trichoplax genome and the nature of placozoans.</title>
        <authorList>
            <person name="Srivastava M."/>
            <person name="Begovic E."/>
            <person name="Chapman J."/>
            <person name="Putnam N.H."/>
            <person name="Hellsten U."/>
            <person name="Kawashima T."/>
            <person name="Kuo A."/>
            <person name="Mitros T."/>
            <person name="Salamov A."/>
            <person name="Carpenter M.L."/>
            <person name="Signorovitch A.Y."/>
            <person name="Moreno M.A."/>
            <person name="Kamm K."/>
            <person name="Grimwood J."/>
            <person name="Schmutz J."/>
            <person name="Shapiro H."/>
            <person name="Grigoriev I.V."/>
            <person name="Buss L.W."/>
            <person name="Schierwater B."/>
            <person name="Dellaporta S.L."/>
            <person name="Rokhsar D.S."/>
        </authorList>
    </citation>
    <scope>NUCLEOTIDE SEQUENCE [LARGE SCALE GENOMIC DNA]</scope>
    <source>
        <strain evidence="7 8">Grell-BS-1999</strain>
    </source>
</reference>
<dbReference type="STRING" id="10228.B3S2P1"/>
<evidence type="ECO:0000259" key="6">
    <source>
        <dbReference type="PROSITE" id="PS50105"/>
    </source>
</evidence>
<dbReference type="PANTHER" id="PTHR12247">
    <property type="entry name" value="POLYCOMB GROUP PROTEIN"/>
    <property type="match status" value="1"/>
</dbReference>
<dbReference type="OrthoDB" id="5912862at2759"/>
<dbReference type="EMBL" id="DS985247">
    <property type="protein sequence ID" value="EDV23452.1"/>
    <property type="molecule type" value="Genomic_DNA"/>
</dbReference>
<dbReference type="Proteomes" id="UP000009022">
    <property type="component" value="Unassembled WGS sequence"/>
</dbReference>
<evidence type="ECO:0000313" key="8">
    <source>
        <dbReference type="Proteomes" id="UP000009022"/>
    </source>
</evidence>
<dbReference type="eggNOG" id="KOG3766">
    <property type="taxonomic scope" value="Eukaryota"/>
</dbReference>
<dbReference type="InterPro" id="IPR013761">
    <property type="entry name" value="SAM/pointed_sf"/>
</dbReference>
<dbReference type="InterPro" id="IPR050548">
    <property type="entry name" value="PcG_chromatin_remod_factors"/>
</dbReference>
<dbReference type="InterPro" id="IPR001660">
    <property type="entry name" value="SAM"/>
</dbReference>
<dbReference type="InterPro" id="IPR004092">
    <property type="entry name" value="Mbt"/>
</dbReference>
<dbReference type="CDD" id="cd09509">
    <property type="entry name" value="SAM_Polycomb"/>
    <property type="match status" value="1"/>
</dbReference>
<dbReference type="PROSITE" id="PS51079">
    <property type="entry name" value="MBT"/>
    <property type="match status" value="1"/>
</dbReference>
<dbReference type="CTD" id="6755254"/>
<dbReference type="KEGG" id="tad:TRIADDRAFT_58096"/>
<keyword evidence="8" id="KW-1185">Reference proteome</keyword>
<accession>B3S2P1</accession>